<protein>
    <submittedName>
        <fullName evidence="1">Uncharacterized protein</fullName>
    </submittedName>
</protein>
<accession>A0AAV2EPA3</accession>
<keyword evidence="2" id="KW-1185">Reference proteome</keyword>
<name>A0AAV2EPA3_9ROSI</name>
<sequence length="103" mass="12513">MKRRRNRRRFRVLTAAVAPRSHRRERCEGLIGKEERKKQPAGEDFRRWRGRRRNRWWLLVSPTARELTHWSGFYKLKTVGNCWKERELPTARVGKVAGSYHDR</sequence>
<dbReference type="Proteomes" id="UP001497516">
    <property type="component" value="Chromosome 5"/>
</dbReference>
<dbReference type="EMBL" id="OZ034818">
    <property type="protein sequence ID" value="CAL1387527.1"/>
    <property type="molecule type" value="Genomic_DNA"/>
</dbReference>
<dbReference type="AlphaFoldDB" id="A0AAV2EPA3"/>
<proteinExistence type="predicted"/>
<evidence type="ECO:0000313" key="2">
    <source>
        <dbReference type="Proteomes" id="UP001497516"/>
    </source>
</evidence>
<reference evidence="1 2" key="1">
    <citation type="submission" date="2024-04" db="EMBL/GenBank/DDBJ databases">
        <authorList>
            <person name="Fracassetti M."/>
        </authorList>
    </citation>
    <scope>NUCLEOTIDE SEQUENCE [LARGE SCALE GENOMIC DNA]</scope>
</reference>
<evidence type="ECO:0000313" key="1">
    <source>
        <dbReference type="EMBL" id="CAL1387527.1"/>
    </source>
</evidence>
<organism evidence="1 2">
    <name type="scientific">Linum trigynum</name>
    <dbReference type="NCBI Taxonomy" id="586398"/>
    <lineage>
        <taxon>Eukaryota</taxon>
        <taxon>Viridiplantae</taxon>
        <taxon>Streptophyta</taxon>
        <taxon>Embryophyta</taxon>
        <taxon>Tracheophyta</taxon>
        <taxon>Spermatophyta</taxon>
        <taxon>Magnoliopsida</taxon>
        <taxon>eudicotyledons</taxon>
        <taxon>Gunneridae</taxon>
        <taxon>Pentapetalae</taxon>
        <taxon>rosids</taxon>
        <taxon>fabids</taxon>
        <taxon>Malpighiales</taxon>
        <taxon>Linaceae</taxon>
        <taxon>Linum</taxon>
    </lineage>
</organism>
<gene>
    <name evidence="1" type="ORF">LTRI10_LOCUS28506</name>
</gene>